<keyword evidence="1" id="KW-0812">Transmembrane</keyword>
<feature type="transmembrane region" description="Helical" evidence="1">
    <location>
        <begin position="120"/>
        <end position="137"/>
    </location>
</feature>
<evidence type="ECO:0000313" key="3">
    <source>
        <dbReference type="Proteomes" id="UP000502756"/>
    </source>
</evidence>
<feature type="transmembrane region" description="Helical" evidence="1">
    <location>
        <begin position="255"/>
        <end position="276"/>
    </location>
</feature>
<evidence type="ECO:0000256" key="1">
    <source>
        <dbReference type="SAM" id="Phobius"/>
    </source>
</evidence>
<feature type="transmembrane region" description="Helical" evidence="1">
    <location>
        <begin position="65"/>
        <end position="83"/>
    </location>
</feature>
<feature type="transmembrane region" description="Helical" evidence="1">
    <location>
        <begin position="337"/>
        <end position="354"/>
    </location>
</feature>
<feature type="transmembrane region" description="Helical" evidence="1">
    <location>
        <begin position="220"/>
        <end position="243"/>
    </location>
</feature>
<feature type="transmembrane region" description="Helical" evidence="1">
    <location>
        <begin position="288"/>
        <end position="307"/>
    </location>
</feature>
<protein>
    <recommendedName>
        <fullName evidence="4">Dolichyl-phosphate-mannose-protein mannosyltransferase</fullName>
    </recommendedName>
</protein>
<accession>A0A6M5YB11</accession>
<keyword evidence="1" id="KW-0472">Membrane</keyword>
<evidence type="ECO:0000313" key="2">
    <source>
        <dbReference type="EMBL" id="QJW91175.1"/>
    </source>
</evidence>
<proteinExistence type="predicted"/>
<dbReference type="KEGG" id="stae:HNV11_18225"/>
<feature type="transmembrane region" description="Helical" evidence="1">
    <location>
        <begin position="95"/>
        <end position="114"/>
    </location>
</feature>
<gene>
    <name evidence="2" type="ORF">HNV11_18225</name>
</gene>
<dbReference type="Proteomes" id="UP000502756">
    <property type="component" value="Chromosome"/>
</dbReference>
<organism evidence="2 3">
    <name type="scientific">Spirosoma taeanense</name>
    <dbReference type="NCBI Taxonomy" id="2735870"/>
    <lineage>
        <taxon>Bacteria</taxon>
        <taxon>Pseudomonadati</taxon>
        <taxon>Bacteroidota</taxon>
        <taxon>Cytophagia</taxon>
        <taxon>Cytophagales</taxon>
        <taxon>Cytophagaceae</taxon>
        <taxon>Spirosoma</taxon>
    </lineage>
</organism>
<evidence type="ECO:0008006" key="4">
    <source>
        <dbReference type="Google" id="ProtNLM"/>
    </source>
</evidence>
<name>A0A6M5YB11_9BACT</name>
<sequence length="363" mass="41793">MFTEVGDGKAYFEISDDIIEGFNNGGYNYISWLFFIAGPKYLNLGFLPTALVPRIFYEFPSSQDYQLIQSLLHLQFALIILYFSLKWQVLSKQNLLAVILFILISPGFMTVIAYPTRHYLTFFSMFLCFISFESLMIKQSLIKLIGLITGIILLFFIKVALIIFIAIYFIYRIYKEAFSLKLIFAILSPAVLIGIYELYSYTNSLYNSSFYEKQIGVMENVYLGPLLPLYKYVMAIVSPFPWYKYSVVVDTIAYGGNWVLLLAYIPTAIIGLYIFLRMIVYNVKIMRLNIETSKLFLFGIIMSLSLLGGDTGFNVYVIVCMPFFAPLLLIKEYNISIKWPILALVVLNVVVMLINNESIFDYV</sequence>
<feature type="transmembrane region" description="Helical" evidence="1">
    <location>
        <begin position="177"/>
        <end position="199"/>
    </location>
</feature>
<dbReference type="EMBL" id="CP053435">
    <property type="protein sequence ID" value="QJW91175.1"/>
    <property type="molecule type" value="Genomic_DNA"/>
</dbReference>
<dbReference type="AlphaFoldDB" id="A0A6M5YB11"/>
<keyword evidence="3" id="KW-1185">Reference proteome</keyword>
<dbReference type="RefSeq" id="WP_171741021.1">
    <property type="nucleotide sequence ID" value="NZ_CP053435.1"/>
</dbReference>
<reference evidence="2 3" key="1">
    <citation type="submission" date="2020-05" db="EMBL/GenBank/DDBJ databases">
        <title>Genome sequencing of Spirosoma sp. TS118.</title>
        <authorList>
            <person name="Lee J.-H."/>
            <person name="Jeong S."/>
            <person name="Zhao L."/>
            <person name="Jung J.-H."/>
            <person name="Kim M.-K."/>
            <person name="Lim S."/>
        </authorList>
    </citation>
    <scope>NUCLEOTIDE SEQUENCE [LARGE SCALE GENOMIC DNA]</scope>
    <source>
        <strain evidence="2 3">TS118</strain>
    </source>
</reference>
<keyword evidence="1" id="KW-1133">Transmembrane helix</keyword>
<feature type="transmembrane region" description="Helical" evidence="1">
    <location>
        <begin position="144"/>
        <end position="171"/>
    </location>
</feature>